<dbReference type="Gene3D" id="3.40.30.10">
    <property type="entry name" value="Glutaredoxin"/>
    <property type="match status" value="1"/>
</dbReference>
<evidence type="ECO:0000256" key="3">
    <source>
        <dbReference type="ARBA" id="ARBA00022982"/>
    </source>
</evidence>
<dbReference type="Pfam" id="PF14561">
    <property type="entry name" value="TPR_20"/>
    <property type="match status" value="1"/>
</dbReference>
<protein>
    <recommendedName>
        <fullName evidence="6">Thioredoxin</fullName>
    </recommendedName>
</protein>
<dbReference type="Pfam" id="PF14559">
    <property type="entry name" value="TPR_19"/>
    <property type="match status" value="1"/>
</dbReference>
<dbReference type="AlphaFoldDB" id="A0A1Z4VTI6"/>
<dbReference type="InterPro" id="IPR005746">
    <property type="entry name" value="Thioredoxin"/>
</dbReference>
<keyword evidence="5" id="KW-0676">Redox-active center</keyword>
<reference evidence="8 9" key="1">
    <citation type="submission" date="2017-05" db="EMBL/GenBank/DDBJ databases">
        <title>Thiocyanate degradation by Thiohalobacter thiocyanaticus FOKN1.</title>
        <authorList>
            <person name="Oshiki M."/>
            <person name="Fukushima T."/>
            <person name="Kawano S."/>
            <person name="Nakagawa J."/>
        </authorList>
    </citation>
    <scope>NUCLEOTIDE SEQUENCE [LARGE SCALE GENOMIC DNA]</scope>
    <source>
        <strain evidence="8 9">FOKN1</strain>
    </source>
</reference>
<evidence type="ECO:0000256" key="4">
    <source>
        <dbReference type="ARBA" id="ARBA00023157"/>
    </source>
</evidence>
<dbReference type="InterPro" id="IPR011990">
    <property type="entry name" value="TPR-like_helical_dom_sf"/>
</dbReference>
<accession>A0A1Z4VTI6</accession>
<dbReference type="Proteomes" id="UP000218765">
    <property type="component" value="Chromosome"/>
</dbReference>
<keyword evidence="3" id="KW-0249">Electron transport</keyword>
<dbReference type="PROSITE" id="PS00194">
    <property type="entry name" value="THIOREDOXIN_1"/>
    <property type="match status" value="1"/>
</dbReference>
<dbReference type="Gene3D" id="1.25.40.10">
    <property type="entry name" value="Tetratricopeptide repeat domain"/>
    <property type="match status" value="2"/>
</dbReference>
<dbReference type="InterPro" id="IPR017937">
    <property type="entry name" value="Thioredoxin_CS"/>
</dbReference>
<feature type="domain" description="Thioredoxin" evidence="7">
    <location>
        <begin position="1"/>
        <end position="113"/>
    </location>
</feature>
<sequence>MSDHPNVVDVTLDTFEQVVIENSRRVPVLVDFWAEWCGPCQMQLPVLLQLAEEYAGRFLLAKVDTEAERGLAEYFQIRSIPTMKLFRDGQVVEEILGAQPESALRALLDRYLPRPSDAVREQALARAEAGQGEEALGMLQIAAADDPDNSRIQLDIARIAMRIGRLEEARKALASLPLAIQEEDETKRLFAQLELARAAEDAPDTSALEQQVADDGANLQAREQLAARHALAGDYEAAMQQYLEILKRDKNYNEGIARRGLIDIFEILGNQGELVSRYRRQMSNYLL</sequence>
<evidence type="ECO:0000313" key="8">
    <source>
        <dbReference type="EMBL" id="BAZ94813.1"/>
    </source>
</evidence>
<dbReference type="InterPro" id="IPR036249">
    <property type="entry name" value="Thioredoxin-like_sf"/>
</dbReference>
<dbReference type="GO" id="GO:0006950">
    <property type="term" value="P:response to stress"/>
    <property type="evidence" value="ECO:0007669"/>
    <property type="project" value="UniProtKB-ARBA"/>
</dbReference>
<dbReference type="GO" id="GO:0015035">
    <property type="term" value="F:protein-disulfide reductase activity"/>
    <property type="evidence" value="ECO:0007669"/>
    <property type="project" value="UniProtKB-UniRule"/>
</dbReference>
<dbReference type="CDD" id="cd02947">
    <property type="entry name" value="TRX_family"/>
    <property type="match status" value="1"/>
</dbReference>
<dbReference type="InterPro" id="IPR013766">
    <property type="entry name" value="Thioredoxin_domain"/>
</dbReference>
<dbReference type="GO" id="GO:0005737">
    <property type="term" value="C:cytoplasm"/>
    <property type="evidence" value="ECO:0007669"/>
    <property type="project" value="TreeGrafter"/>
</dbReference>
<dbReference type="EMBL" id="AP018052">
    <property type="protein sequence ID" value="BAZ94813.1"/>
    <property type="molecule type" value="Genomic_DNA"/>
</dbReference>
<evidence type="ECO:0000313" key="9">
    <source>
        <dbReference type="Proteomes" id="UP000218765"/>
    </source>
</evidence>
<dbReference type="PROSITE" id="PS51352">
    <property type="entry name" value="THIOREDOXIN_2"/>
    <property type="match status" value="1"/>
</dbReference>
<keyword evidence="2" id="KW-0813">Transport</keyword>
<evidence type="ECO:0000256" key="1">
    <source>
        <dbReference type="ARBA" id="ARBA00008987"/>
    </source>
</evidence>
<dbReference type="OrthoDB" id="9790390at2"/>
<evidence type="ECO:0000256" key="5">
    <source>
        <dbReference type="ARBA" id="ARBA00023284"/>
    </source>
</evidence>
<evidence type="ECO:0000259" key="7">
    <source>
        <dbReference type="PROSITE" id="PS51352"/>
    </source>
</evidence>
<dbReference type="PANTHER" id="PTHR45663:SF11">
    <property type="entry name" value="GEO12009P1"/>
    <property type="match status" value="1"/>
</dbReference>
<dbReference type="PANTHER" id="PTHR45663">
    <property type="entry name" value="GEO12009P1"/>
    <property type="match status" value="1"/>
</dbReference>
<dbReference type="Pfam" id="PF00085">
    <property type="entry name" value="Thioredoxin"/>
    <property type="match status" value="1"/>
</dbReference>
<keyword evidence="9" id="KW-1185">Reference proteome</keyword>
<dbReference type="RefSeq" id="WP_096366867.1">
    <property type="nucleotide sequence ID" value="NZ_AP018052.1"/>
</dbReference>
<dbReference type="NCBIfam" id="TIGR01068">
    <property type="entry name" value="thioredoxin"/>
    <property type="match status" value="1"/>
</dbReference>
<proteinExistence type="inferred from homology"/>
<dbReference type="PRINTS" id="PR00421">
    <property type="entry name" value="THIOREDOXIN"/>
</dbReference>
<evidence type="ECO:0000256" key="6">
    <source>
        <dbReference type="NCBIfam" id="TIGR01068"/>
    </source>
</evidence>
<comment type="similarity">
    <text evidence="1">Belongs to the thioredoxin family.</text>
</comment>
<dbReference type="SUPFAM" id="SSF48452">
    <property type="entry name" value="TPR-like"/>
    <property type="match status" value="1"/>
</dbReference>
<gene>
    <name evidence="8" type="ORF">FOKN1_2441</name>
</gene>
<dbReference type="SUPFAM" id="SSF52833">
    <property type="entry name" value="Thioredoxin-like"/>
    <property type="match status" value="1"/>
</dbReference>
<name>A0A1Z4VTI6_9GAMM</name>
<dbReference type="KEGG" id="ttc:FOKN1_2441"/>
<organism evidence="8 9">
    <name type="scientific">Thiohalobacter thiocyanaticus</name>
    <dbReference type="NCBI Taxonomy" id="585455"/>
    <lineage>
        <taxon>Bacteria</taxon>
        <taxon>Pseudomonadati</taxon>
        <taxon>Pseudomonadota</taxon>
        <taxon>Gammaproteobacteria</taxon>
        <taxon>Thiohalobacterales</taxon>
        <taxon>Thiohalobacteraceae</taxon>
        <taxon>Thiohalobacter</taxon>
    </lineage>
</organism>
<dbReference type="FunFam" id="3.40.30.10:FF:000001">
    <property type="entry name" value="Thioredoxin"/>
    <property type="match status" value="1"/>
</dbReference>
<evidence type="ECO:0000256" key="2">
    <source>
        <dbReference type="ARBA" id="ARBA00022448"/>
    </source>
</evidence>
<keyword evidence="4" id="KW-1015">Disulfide bond</keyword>